<dbReference type="Gene3D" id="3.30.40.10">
    <property type="entry name" value="Zinc/RING finger domain, C3HC4 (zinc finger)"/>
    <property type="match status" value="1"/>
</dbReference>
<comment type="caution">
    <text evidence="12">The sequence shown here is derived from an EMBL/GenBank/DDBJ whole genome shotgun (WGS) entry which is preliminary data.</text>
</comment>
<feature type="transmembrane region" description="Helical" evidence="10">
    <location>
        <begin position="273"/>
        <end position="294"/>
    </location>
</feature>
<evidence type="ECO:0000256" key="7">
    <source>
        <dbReference type="ARBA" id="ARBA00023136"/>
    </source>
</evidence>
<evidence type="ECO:0000256" key="10">
    <source>
        <dbReference type="SAM" id="Phobius"/>
    </source>
</evidence>
<accession>A0ABP9YH40</accession>
<gene>
    <name evidence="12" type="ORF">HPULCUR_011805</name>
</gene>
<dbReference type="PANTHER" id="PTHR14305:SF0">
    <property type="entry name" value="E3 UBIQUITIN-PROTEIN LIGASE CCNB1IP1"/>
    <property type="match status" value="1"/>
</dbReference>
<keyword evidence="5" id="KW-0862">Zinc</keyword>
<dbReference type="PROSITE" id="PS50089">
    <property type="entry name" value="ZF_RING_2"/>
    <property type="match status" value="1"/>
</dbReference>
<keyword evidence="9" id="KW-0175">Coiled coil</keyword>
<dbReference type="InterPro" id="IPR059112">
    <property type="entry name" value="CysZ/EI24"/>
</dbReference>
<name>A0ABP9YH40_9FUNG</name>
<organism evidence="12 13">
    <name type="scientific">Helicostylum pulchrum</name>
    <dbReference type="NCBI Taxonomy" id="562976"/>
    <lineage>
        <taxon>Eukaryota</taxon>
        <taxon>Fungi</taxon>
        <taxon>Fungi incertae sedis</taxon>
        <taxon>Mucoromycota</taxon>
        <taxon>Mucoromycotina</taxon>
        <taxon>Mucoromycetes</taxon>
        <taxon>Mucorales</taxon>
        <taxon>Mucorineae</taxon>
        <taxon>Mucoraceae</taxon>
        <taxon>Helicostylum</taxon>
    </lineage>
</organism>
<sequence>MDVDIHCNVIKCRRKLSAEGQACVTSCSHIFCLDCAKKSFDKALVCPACKTILTQENDDMILVQMNPTEEYKSSVLAGLKPDNVLDICSRAIAFYEYQTSQELSFQSLLQKNLQDKYKSLKSQFDIVTRDLNHIIKAGKEKNQVLINECEAEKLKSLELYQKLQEKSRQFQKLQGIYEKLKRKHIGSNLQETFTPPPPIIPRPVVMPRQFNKSDIVPPRPAHRSNVSSTRIPSPVKSIYSVRSHHQRRLPTATYPLRGFAHFAHHPRRHAGPIGLSILKVVAASAVAIVPLYKYGYDLQRGVIKSIYQHIITDSVHIASLMVSVTSSIVFFLESSLITMQLASHFVGSIEDRLFDSVVQERHGMPEKEDKVVQVTERVAGPANFPVIKYSFFSPVNLMVMSAQLDESWRMTLLQPALFVMTLPLNLVPFVGPVCFVAIQALFVGGKAHRRYFKLYQWTPDQRQRRIEQYFWQYQRFGMVATALEMVPFVGYLFMYTNFIGGAMWAMDLHEAKLLEPSSKKTL</sequence>
<comment type="subcellular location">
    <subcellularLocation>
        <location evidence="1">Membrane</location>
        <topology evidence="1">Multi-pass membrane protein</topology>
    </subcellularLocation>
</comment>
<evidence type="ECO:0000313" key="13">
    <source>
        <dbReference type="Proteomes" id="UP001476247"/>
    </source>
</evidence>
<keyword evidence="6 10" id="KW-1133">Transmembrane helix</keyword>
<evidence type="ECO:0000256" key="3">
    <source>
        <dbReference type="ARBA" id="ARBA00022723"/>
    </source>
</evidence>
<dbReference type="InterPro" id="IPR001841">
    <property type="entry name" value="Znf_RING"/>
</dbReference>
<evidence type="ECO:0000256" key="4">
    <source>
        <dbReference type="ARBA" id="ARBA00022771"/>
    </source>
</evidence>
<feature type="transmembrane region" description="Helical" evidence="10">
    <location>
        <begin position="485"/>
        <end position="506"/>
    </location>
</feature>
<evidence type="ECO:0000256" key="2">
    <source>
        <dbReference type="ARBA" id="ARBA00022692"/>
    </source>
</evidence>
<evidence type="ECO:0000313" key="12">
    <source>
        <dbReference type="EMBL" id="GAA5806274.1"/>
    </source>
</evidence>
<evidence type="ECO:0000259" key="11">
    <source>
        <dbReference type="PROSITE" id="PS50089"/>
    </source>
</evidence>
<keyword evidence="4 8" id="KW-0863">Zinc-finger</keyword>
<keyword evidence="7 10" id="KW-0472">Membrane</keyword>
<dbReference type="SUPFAM" id="SSF57850">
    <property type="entry name" value="RING/U-box"/>
    <property type="match status" value="1"/>
</dbReference>
<dbReference type="InterPro" id="IPR013083">
    <property type="entry name" value="Znf_RING/FYVE/PHD"/>
</dbReference>
<evidence type="ECO:0000256" key="5">
    <source>
        <dbReference type="ARBA" id="ARBA00022833"/>
    </source>
</evidence>
<dbReference type="PANTHER" id="PTHR14305">
    <property type="entry name" value="E3 UBIQUITIN-PROTEIN LIGASE CCNB1IP1"/>
    <property type="match status" value="1"/>
</dbReference>
<keyword evidence="13" id="KW-1185">Reference proteome</keyword>
<evidence type="ECO:0000256" key="9">
    <source>
        <dbReference type="SAM" id="Coils"/>
    </source>
</evidence>
<evidence type="ECO:0000256" key="6">
    <source>
        <dbReference type="ARBA" id="ARBA00022989"/>
    </source>
</evidence>
<dbReference type="Pfam" id="PF14634">
    <property type="entry name" value="zf-RING_5"/>
    <property type="match status" value="1"/>
</dbReference>
<evidence type="ECO:0000256" key="8">
    <source>
        <dbReference type="PROSITE-ProRule" id="PRU00175"/>
    </source>
</evidence>
<evidence type="ECO:0000256" key="1">
    <source>
        <dbReference type="ARBA" id="ARBA00004141"/>
    </source>
</evidence>
<dbReference type="InterPro" id="IPR017907">
    <property type="entry name" value="Znf_RING_CS"/>
</dbReference>
<proteinExistence type="predicted"/>
<reference evidence="12 13" key="1">
    <citation type="submission" date="2024-04" db="EMBL/GenBank/DDBJ databases">
        <title>genome sequences of Mucor flavus KT1a and Helicostylum pulchrum KT1b strains isolation_sourced from the surface of a dry-aged beef.</title>
        <authorList>
            <person name="Toyotome T."/>
            <person name="Hosono M."/>
            <person name="Torimaru M."/>
            <person name="Fukuda K."/>
            <person name="Mikami N."/>
        </authorList>
    </citation>
    <scope>NUCLEOTIDE SEQUENCE [LARGE SCALE GENOMIC DNA]</scope>
    <source>
        <strain evidence="12 13">KT1b</strain>
    </source>
</reference>
<dbReference type="Pfam" id="PF07264">
    <property type="entry name" value="EI24"/>
    <property type="match status" value="1"/>
</dbReference>
<feature type="coiled-coil region" evidence="9">
    <location>
        <begin position="146"/>
        <end position="183"/>
    </location>
</feature>
<dbReference type="InterPro" id="IPR042448">
    <property type="entry name" value="CCNB1IP1"/>
</dbReference>
<keyword evidence="2 10" id="KW-0812">Transmembrane</keyword>
<dbReference type="PROSITE" id="PS00518">
    <property type="entry name" value="ZF_RING_1"/>
    <property type="match status" value="1"/>
</dbReference>
<keyword evidence="3" id="KW-0479">Metal-binding</keyword>
<feature type="domain" description="RING-type" evidence="11">
    <location>
        <begin position="12"/>
        <end position="50"/>
    </location>
</feature>
<dbReference type="EMBL" id="BAABUJ010000060">
    <property type="protein sequence ID" value="GAA5806274.1"/>
    <property type="molecule type" value="Genomic_DNA"/>
</dbReference>
<protein>
    <recommendedName>
        <fullName evidence="11">RING-type domain-containing protein</fullName>
    </recommendedName>
</protein>
<dbReference type="Proteomes" id="UP001476247">
    <property type="component" value="Unassembled WGS sequence"/>
</dbReference>
<feature type="transmembrane region" description="Helical" evidence="10">
    <location>
        <begin position="315"/>
        <end position="332"/>
    </location>
</feature>
<feature type="transmembrane region" description="Helical" evidence="10">
    <location>
        <begin position="416"/>
        <end position="443"/>
    </location>
</feature>